<organism evidence="2 3">
    <name type="scientific">Metabacillus mangrovi</name>
    <dbReference type="NCBI Taxonomy" id="1491830"/>
    <lineage>
        <taxon>Bacteria</taxon>
        <taxon>Bacillati</taxon>
        <taxon>Bacillota</taxon>
        <taxon>Bacilli</taxon>
        <taxon>Bacillales</taxon>
        <taxon>Bacillaceae</taxon>
        <taxon>Metabacillus</taxon>
    </lineage>
</organism>
<dbReference type="SUPFAM" id="SSF52833">
    <property type="entry name" value="Thioredoxin-like"/>
    <property type="match status" value="1"/>
</dbReference>
<evidence type="ECO:0000259" key="1">
    <source>
        <dbReference type="Pfam" id="PF01323"/>
    </source>
</evidence>
<dbReference type="PANTHER" id="PTHR13887">
    <property type="entry name" value="GLUTATHIONE S-TRANSFERASE KAPPA"/>
    <property type="match status" value="1"/>
</dbReference>
<dbReference type="InterPro" id="IPR001853">
    <property type="entry name" value="DSBA-like_thioredoxin_dom"/>
</dbReference>
<sequence>MTVKIQVYSDFVCPFCFIGEEPLRQAADGRDVEIEFMPFELRPYPMEGMSPKSDYIQQAYKQSVQPLAKRFGVDMELPMDLDPVPSTHLAHQGYQFAREEGEGRAYVDAVFKAYWQEGQNIGDMNVLTGIARELGLNEAAFQDAITGGTYVQDHKEALGRARAEEIQAVPTFIIGNQRLQGLHSKEAIELAIDEQSNAGIKPGESCGPEGC</sequence>
<gene>
    <name evidence="2" type="ORF">GKZ89_13300</name>
</gene>
<name>A0A7X2S6H1_9BACI</name>
<dbReference type="AlphaFoldDB" id="A0A7X2S6H1"/>
<accession>A0A7X2S6H1</accession>
<keyword evidence="3" id="KW-1185">Reference proteome</keyword>
<dbReference type="Proteomes" id="UP000434639">
    <property type="component" value="Unassembled WGS sequence"/>
</dbReference>
<dbReference type="EMBL" id="WMIB01000013">
    <property type="protein sequence ID" value="MTH54380.1"/>
    <property type="molecule type" value="Genomic_DNA"/>
</dbReference>
<protein>
    <submittedName>
        <fullName evidence="2">Thioredoxin domain-containing protein</fullName>
    </submittedName>
</protein>
<feature type="domain" description="DSBA-like thioredoxin" evidence="1">
    <location>
        <begin position="5"/>
        <end position="192"/>
    </location>
</feature>
<dbReference type="RefSeq" id="WP_155112887.1">
    <property type="nucleotide sequence ID" value="NZ_WMIB01000013.1"/>
</dbReference>
<dbReference type="OrthoDB" id="9799122at2"/>
<dbReference type="PANTHER" id="PTHR13887:SF33">
    <property type="entry name" value="ISOMERASE"/>
    <property type="match status" value="1"/>
</dbReference>
<reference evidence="2 3" key="1">
    <citation type="journal article" date="2017" name="Int. J. Syst. Evol. Microbiol.">
        <title>Bacillus mangrovi sp. nov., isolated from a sediment sample from a mangrove forest.</title>
        <authorList>
            <person name="Gupta V."/>
            <person name="Singh P.K."/>
            <person name="Korpole S."/>
            <person name="Tanuku N.R.S."/>
            <person name="Pinnaka A.K."/>
        </authorList>
    </citation>
    <scope>NUCLEOTIDE SEQUENCE [LARGE SCALE GENOMIC DNA]</scope>
    <source>
        <strain evidence="2 3">KCTC 33872</strain>
    </source>
</reference>
<evidence type="ECO:0000313" key="2">
    <source>
        <dbReference type="EMBL" id="MTH54380.1"/>
    </source>
</evidence>
<dbReference type="Pfam" id="PF01323">
    <property type="entry name" value="DSBA"/>
    <property type="match status" value="1"/>
</dbReference>
<dbReference type="InterPro" id="IPR036249">
    <property type="entry name" value="Thioredoxin-like_sf"/>
</dbReference>
<dbReference type="GO" id="GO:0016491">
    <property type="term" value="F:oxidoreductase activity"/>
    <property type="evidence" value="ECO:0007669"/>
    <property type="project" value="InterPro"/>
</dbReference>
<evidence type="ECO:0000313" key="3">
    <source>
        <dbReference type="Proteomes" id="UP000434639"/>
    </source>
</evidence>
<dbReference type="Gene3D" id="3.40.30.10">
    <property type="entry name" value="Glutaredoxin"/>
    <property type="match status" value="1"/>
</dbReference>
<proteinExistence type="predicted"/>
<dbReference type="CDD" id="cd03024">
    <property type="entry name" value="DsbA_FrnE"/>
    <property type="match status" value="1"/>
</dbReference>
<comment type="caution">
    <text evidence="2">The sequence shown here is derived from an EMBL/GenBank/DDBJ whole genome shotgun (WGS) entry which is preliminary data.</text>
</comment>